<evidence type="ECO:0000313" key="1">
    <source>
        <dbReference type="EMBL" id="MCW4154168.1"/>
    </source>
</evidence>
<proteinExistence type="predicted"/>
<protein>
    <submittedName>
        <fullName evidence="1">Uncharacterized protein</fullName>
    </submittedName>
</protein>
<gene>
    <name evidence="1" type="ORF">ONT23_01155</name>
</gene>
<reference evidence="1" key="1">
    <citation type="submission" date="2022-11" db="EMBL/GenBank/DDBJ databases">
        <title>Genomic repertoires linked with pathogenic potency of arthritogenic Prevotella copri isolated from the gut of rheumatoid arthritis patients.</title>
        <authorList>
            <person name="Nii T."/>
            <person name="Maeda Y."/>
            <person name="Motooka D."/>
            <person name="Naito M."/>
            <person name="Matsumoto Y."/>
            <person name="Ogawa T."/>
            <person name="Oguro-Igashira E."/>
            <person name="Kishikawa T."/>
            <person name="Yamashita M."/>
            <person name="Koizumi S."/>
            <person name="Kurakawa T."/>
            <person name="Okumura R."/>
            <person name="Kayama H."/>
            <person name="Murakami M."/>
            <person name="Sakaguchi T."/>
            <person name="Das B."/>
            <person name="Nakamura S."/>
            <person name="Okada Y."/>
            <person name="Kumanogoh A."/>
            <person name="Takeda K."/>
        </authorList>
    </citation>
    <scope>NUCLEOTIDE SEQUENCE</scope>
    <source>
        <strain evidence="1">H012_8</strain>
    </source>
</reference>
<evidence type="ECO:0000313" key="2">
    <source>
        <dbReference type="Proteomes" id="UP001209168"/>
    </source>
</evidence>
<accession>A0AAW5UH32</accession>
<dbReference type="EMBL" id="JAPDVH010000001">
    <property type="protein sequence ID" value="MCW4154168.1"/>
    <property type="molecule type" value="Genomic_DNA"/>
</dbReference>
<organism evidence="1 2">
    <name type="scientific">Segatella copri</name>
    <dbReference type="NCBI Taxonomy" id="165179"/>
    <lineage>
        <taxon>Bacteria</taxon>
        <taxon>Pseudomonadati</taxon>
        <taxon>Bacteroidota</taxon>
        <taxon>Bacteroidia</taxon>
        <taxon>Bacteroidales</taxon>
        <taxon>Prevotellaceae</taxon>
        <taxon>Segatella</taxon>
    </lineage>
</organism>
<sequence>MAVKELRDIRKEMFAEMEQRLNVNRKPEDSFFYYHSSEDRIVLSHALFWVMTQNIRGHVAKEKYFLRLRQYQEEMLSAYLTESDEFPELLHYCNVMYDTLPIILKGVYDLRIDKDARRLAAIAIVAGGYGGDMPEEQCYDLLDDMDFYYNKVKCKKIEYILPDLSKMVIEESIHLI</sequence>
<dbReference type="Proteomes" id="UP001209168">
    <property type="component" value="Unassembled WGS sequence"/>
</dbReference>
<name>A0AAW5UH32_9BACT</name>
<dbReference type="RefSeq" id="WP_264898608.1">
    <property type="nucleotide sequence ID" value="NZ_JAPDVH010000001.1"/>
</dbReference>
<dbReference type="AlphaFoldDB" id="A0AAW5UH32"/>
<comment type="caution">
    <text evidence="1">The sequence shown here is derived from an EMBL/GenBank/DDBJ whole genome shotgun (WGS) entry which is preliminary data.</text>
</comment>